<evidence type="ECO:0000313" key="2">
    <source>
        <dbReference type="Proteomes" id="UP000611723"/>
    </source>
</evidence>
<name>A0A935C6R2_9BACT</name>
<dbReference type="EMBL" id="JAEQBW010000001">
    <property type="protein sequence ID" value="MBK6263907.1"/>
    <property type="molecule type" value="Genomic_DNA"/>
</dbReference>
<gene>
    <name evidence="1" type="ORF">JKA74_02565</name>
</gene>
<protein>
    <submittedName>
        <fullName evidence="1">Uncharacterized protein</fullName>
    </submittedName>
</protein>
<proteinExistence type="predicted"/>
<keyword evidence="2" id="KW-1185">Reference proteome</keyword>
<organism evidence="1 2">
    <name type="scientific">Marivirga aurantiaca</name>
    <dbReference type="NCBI Taxonomy" id="2802615"/>
    <lineage>
        <taxon>Bacteria</taxon>
        <taxon>Pseudomonadati</taxon>
        <taxon>Bacteroidota</taxon>
        <taxon>Cytophagia</taxon>
        <taxon>Cytophagales</taxon>
        <taxon>Marivirgaceae</taxon>
        <taxon>Marivirga</taxon>
    </lineage>
</organism>
<dbReference type="AlphaFoldDB" id="A0A935C6R2"/>
<reference evidence="1" key="1">
    <citation type="submission" date="2021-01" db="EMBL/GenBank/DDBJ databases">
        <title>Marivirga aurantiaca sp. nov., isolated from intertidal surface sediments.</title>
        <authorList>
            <person name="Zhang M."/>
        </authorList>
    </citation>
    <scope>NUCLEOTIDE SEQUENCE</scope>
    <source>
        <strain evidence="1">S37H4</strain>
    </source>
</reference>
<comment type="caution">
    <text evidence="1">The sequence shown here is derived from an EMBL/GenBank/DDBJ whole genome shotgun (WGS) entry which is preliminary data.</text>
</comment>
<dbReference type="RefSeq" id="WP_201429591.1">
    <property type="nucleotide sequence ID" value="NZ_JAEQBW010000001.1"/>
</dbReference>
<evidence type="ECO:0000313" key="1">
    <source>
        <dbReference type="EMBL" id="MBK6263907.1"/>
    </source>
</evidence>
<accession>A0A935C6R2</accession>
<dbReference type="Proteomes" id="UP000611723">
    <property type="component" value="Unassembled WGS sequence"/>
</dbReference>
<sequence>MKGKYHKLASRRGKKKALVAIGHKIIVAAYFIIKNKEEYKEPVRRDDPMSKQLIAKSFLKRIKELGFIIEENHLVPAL</sequence>